<evidence type="ECO:0000256" key="1">
    <source>
        <dbReference type="ARBA" id="ARBA00022729"/>
    </source>
</evidence>
<feature type="compositionally biased region" description="Acidic residues" evidence="2">
    <location>
        <begin position="57"/>
        <end position="70"/>
    </location>
</feature>
<evidence type="ECO:0000313" key="5">
    <source>
        <dbReference type="EMBL" id="TGC09150.1"/>
    </source>
</evidence>
<gene>
    <name evidence="5" type="ORF">CUN85_07210</name>
</gene>
<evidence type="ECO:0000313" key="6">
    <source>
        <dbReference type="Proteomes" id="UP000297295"/>
    </source>
</evidence>
<dbReference type="AlphaFoldDB" id="A0A4E0PZ73"/>
<protein>
    <recommendedName>
        <fullName evidence="4">PGF-CTERM archaeal protein-sorting signal domain-containing protein</fullName>
    </recommendedName>
</protein>
<evidence type="ECO:0000256" key="2">
    <source>
        <dbReference type="SAM" id="MobiDB-lite"/>
    </source>
</evidence>
<organism evidence="5 6">
    <name type="scientific">Methanolobus halotolerans</name>
    <dbReference type="NCBI Taxonomy" id="2052935"/>
    <lineage>
        <taxon>Archaea</taxon>
        <taxon>Methanobacteriati</taxon>
        <taxon>Methanobacteriota</taxon>
        <taxon>Stenosarchaea group</taxon>
        <taxon>Methanomicrobia</taxon>
        <taxon>Methanosarcinales</taxon>
        <taxon>Methanosarcinaceae</taxon>
        <taxon>Methanolobus</taxon>
    </lineage>
</organism>
<dbReference type="InterPro" id="IPR026371">
    <property type="entry name" value="PGF_CTERM"/>
</dbReference>
<keyword evidence="1" id="KW-0732">Signal</keyword>
<feature type="compositionally biased region" description="Acidic residues" evidence="2">
    <location>
        <begin position="98"/>
        <end position="112"/>
    </location>
</feature>
<keyword evidence="3" id="KW-0812">Transmembrane</keyword>
<feature type="transmembrane region" description="Helical" evidence="3">
    <location>
        <begin position="119"/>
        <end position="136"/>
    </location>
</feature>
<accession>A0A4E0PZ73</accession>
<reference evidence="5 6" key="1">
    <citation type="submission" date="2017-11" db="EMBL/GenBank/DDBJ databases">
        <title>Isolation and Characterization of Methanogenic Archaea from Saline Meromictic Lake at Siberia.</title>
        <authorList>
            <person name="Shen Y."/>
            <person name="Huang H.-H."/>
            <person name="Lai M.-C."/>
            <person name="Chen S.-C."/>
        </authorList>
    </citation>
    <scope>NUCLEOTIDE SEQUENCE [LARGE SCALE GENOMIC DNA]</scope>
    <source>
        <strain evidence="5 6">SY-01</strain>
    </source>
</reference>
<dbReference type="EMBL" id="PGGK01000006">
    <property type="protein sequence ID" value="TGC09150.1"/>
    <property type="molecule type" value="Genomic_DNA"/>
</dbReference>
<dbReference type="Pfam" id="PF18204">
    <property type="entry name" value="PGF-CTERM"/>
    <property type="match status" value="1"/>
</dbReference>
<evidence type="ECO:0000259" key="4">
    <source>
        <dbReference type="Pfam" id="PF18204"/>
    </source>
</evidence>
<evidence type="ECO:0000256" key="3">
    <source>
        <dbReference type="SAM" id="Phobius"/>
    </source>
</evidence>
<keyword evidence="6" id="KW-1185">Reference proteome</keyword>
<proteinExistence type="predicted"/>
<sequence length="139" mass="15062">MASATSGMMDEFNEEYGTNGTRLDTCDTCHGSDIESLNPYGMDYQENDGDLGAIESLDSDGDGYSNEEEINVLTFPGDQEDNPETRSSSQPDTTVPSEPDDITEEAPVEDTGTEQQSPGFEAIFAVAGILMAIYIIKRK</sequence>
<feature type="compositionally biased region" description="Polar residues" evidence="2">
    <location>
        <begin position="85"/>
        <end position="96"/>
    </location>
</feature>
<comment type="caution">
    <text evidence="5">The sequence shown here is derived from an EMBL/GenBank/DDBJ whole genome shotgun (WGS) entry which is preliminary data.</text>
</comment>
<dbReference type="RefSeq" id="WP_135389645.1">
    <property type="nucleotide sequence ID" value="NZ_PGGK01000006.1"/>
</dbReference>
<name>A0A4E0PZ73_9EURY</name>
<feature type="region of interest" description="Disordered" evidence="2">
    <location>
        <begin position="1"/>
        <end position="23"/>
    </location>
</feature>
<keyword evidence="3" id="KW-0472">Membrane</keyword>
<feature type="region of interest" description="Disordered" evidence="2">
    <location>
        <begin position="37"/>
        <end position="118"/>
    </location>
</feature>
<dbReference type="OrthoDB" id="137627at2157"/>
<dbReference type="Proteomes" id="UP000297295">
    <property type="component" value="Unassembled WGS sequence"/>
</dbReference>
<feature type="domain" description="PGF-CTERM archaeal protein-sorting signal" evidence="4">
    <location>
        <begin position="118"/>
        <end position="139"/>
    </location>
</feature>
<keyword evidence="3" id="KW-1133">Transmembrane helix</keyword>